<dbReference type="EMBL" id="BPLR01017579">
    <property type="protein sequence ID" value="GIY92734.1"/>
    <property type="molecule type" value="Genomic_DNA"/>
</dbReference>
<evidence type="ECO:0000313" key="1">
    <source>
        <dbReference type="EMBL" id="GIY92734.1"/>
    </source>
</evidence>
<organism evidence="1 2">
    <name type="scientific">Caerostris extrusa</name>
    <name type="common">Bark spider</name>
    <name type="synonym">Caerostris bankana</name>
    <dbReference type="NCBI Taxonomy" id="172846"/>
    <lineage>
        <taxon>Eukaryota</taxon>
        <taxon>Metazoa</taxon>
        <taxon>Ecdysozoa</taxon>
        <taxon>Arthropoda</taxon>
        <taxon>Chelicerata</taxon>
        <taxon>Arachnida</taxon>
        <taxon>Araneae</taxon>
        <taxon>Araneomorphae</taxon>
        <taxon>Entelegynae</taxon>
        <taxon>Araneoidea</taxon>
        <taxon>Araneidae</taxon>
        <taxon>Caerostris</taxon>
    </lineage>
</organism>
<gene>
    <name evidence="1" type="ORF">CEXT_395501</name>
</gene>
<dbReference type="AlphaFoldDB" id="A0AAV4XG19"/>
<accession>A0AAV4XG19</accession>
<evidence type="ECO:0000313" key="2">
    <source>
        <dbReference type="Proteomes" id="UP001054945"/>
    </source>
</evidence>
<sequence length="76" mass="8419">MDSVFCYPSREIGMVKAQIAHNFKPSCTLVFDAAQKEDKNYVAAMLVLIVEEGPKCHQVPGNNQFSGSNELRARTS</sequence>
<proteinExistence type="predicted"/>
<comment type="caution">
    <text evidence="1">The sequence shown here is derived from an EMBL/GenBank/DDBJ whole genome shotgun (WGS) entry which is preliminary data.</text>
</comment>
<name>A0AAV4XG19_CAEEX</name>
<dbReference type="Proteomes" id="UP001054945">
    <property type="component" value="Unassembled WGS sequence"/>
</dbReference>
<reference evidence="1 2" key="1">
    <citation type="submission" date="2021-06" db="EMBL/GenBank/DDBJ databases">
        <title>Caerostris extrusa draft genome.</title>
        <authorList>
            <person name="Kono N."/>
            <person name="Arakawa K."/>
        </authorList>
    </citation>
    <scope>NUCLEOTIDE SEQUENCE [LARGE SCALE GENOMIC DNA]</scope>
</reference>
<keyword evidence="2" id="KW-1185">Reference proteome</keyword>
<protein>
    <submittedName>
        <fullName evidence="1">Uncharacterized protein</fullName>
    </submittedName>
</protein>